<feature type="region of interest" description="Disordered" evidence="1">
    <location>
        <begin position="50"/>
        <end position="80"/>
    </location>
</feature>
<feature type="compositionally biased region" description="Basic and acidic residues" evidence="1">
    <location>
        <begin position="61"/>
        <end position="80"/>
    </location>
</feature>
<sequence>MCDFLCPSCLTIVVAFILCSPVRSETNSETKRQRTLVIELRNMISDLFDKADASEAEEEDTKPRGRKSVDEDTPTDYKKAQADNLRKEGYVKINTSKNLREMYLLIDSISNSFF</sequence>
<comment type="caution">
    <text evidence="3">The sequence shown here is derived from an EMBL/GenBank/DDBJ whole genome shotgun (WGS) entry which is preliminary data.</text>
</comment>
<evidence type="ECO:0000256" key="2">
    <source>
        <dbReference type="SAM" id="SignalP"/>
    </source>
</evidence>
<evidence type="ECO:0000256" key="1">
    <source>
        <dbReference type="SAM" id="MobiDB-lite"/>
    </source>
</evidence>
<organism evidence="3 4">
    <name type="scientific">Araneus ventricosus</name>
    <name type="common">Orbweaver spider</name>
    <name type="synonym">Epeira ventricosa</name>
    <dbReference type="NCBI Taxonomy" id="182803"/>
    <lineage>
        <taxon>Eukaryota</taxon>
        <taxon>Metazoa</taxon>
        <taxon>Ecdysozoa</taxon>
        <taxon>Arthropoda</taxon>
        <taxon>Chelicerata</taxon>
        <taxon>Arachnida</taxon>
        <taxon>Araneae</taxon>
        <taxon>Araneomorphae</taxon>
        <taxon>Entelegynae</taxon>
        <taxon>Araneoidea</taxon>
        <taxon>Araneidae</taxon>
        <taxon>Araneus</taxon>
    </lineage>
</organism>
<accession>A0A4Y2CF04</accession>
<protein>
    <submittedName>
        <fullName evidence="3">Uncharacterized protein</fullName>
    </submittedName>
</protein>
<evidence type="ECO:0000313" key="3">
    <source>
        <dbReference type="EMBL" id="GBM02524.1"/>
    </source>
</evidence>
<dbReference type="AlphaFoldDB" id="A0A4Y2CF04"/>
<evidence type="ECO:0000313" key="4">
    <source>
        <dbReference type="Proteomes" id="UP000499080"/>
    </source>
</evidence>
<dbReference type="EMBL" id="BGPR01162904">
    <property type="protein sequence ID" value="GBM02524.1"/>
    <property type="molecule type" value="Genomic_DNA"/>
</dbReference>
<reference evidence="3 4" key="1">
    <citation type="journal article" date="2019" name="Sci. Rep.">
        <title>Orb-weaving spider Araneus ventricosus genome elucidates the spidroin gene catalogue.</title>
        <authorList>
            <person name="Kono N."/>
            <person name="Nakamura H."/>
            <person name="Ohtoshi R."/>
            <person name="Moran D.A.P."/>
            <person name="Shinohara A."/>
            <person name="Yoshida Y."/>
            <person name="Fujiwara M."/>
            <person name="Mori M."/>
            <person name="Tomita M."/>
            <person name="Arakawa K."/>
        </authorList>
    </citation>
    <scope>NUCLEOTIDE SEQUENCE [LARGE SCALE GENOMIC DNA]</scope>
</reference>
<feature type="signal peptide" evidence="2">
    <location>
        <begin position="1"/>
        <end position="24"/>
    </location>
</feature>
<keyword evidence="4" id="KW-1185">Reference proteome</keyword>
<name>A0A4Y2CF04_ARAVE</name>
<gene>
    <name evidence="3" type="ORF">AVEN_251285_1</name>
</gene>
<keyword evidence="2" id="KW-0732">Signal</keyword>
<proteinExistence type="predicted"/>
<dbReference type="Proteomes" id="UP000499080">
    <property type="component" value="Unassembled WGS sequence"/>
</dbReference>
<feature type="chain" id="PRO_5021257694" evidence="2">
    <location>
        <begin position="25"/>
        <end position="114"/>
    </location>
</feature>